<reference evidence="1" key="1">
    <citation type="journal article" date="2020" name="New Phytol.">
        <title>Comparative genomics reveals dynamic genome evolution in host specialist ectomycorrhizal fungi.</title>
        <authorList>
            <person name="Lofgren L.A."/>
            <person name="Nguyen N.H."/>
            <person name="Vilgalys R."/>
            <person name="Ruytinx J."/>
            <person name="Liao H.L."/>
            <person name="Branco S."/>
            <person name="Kuo A."/>
            <person name="LaButti K."/>
            <person name="Lipzen A."/>
            <person name="Andreopoulos W."/>
            <person name="Pangilinan J."/>
            <person name="Riley R."/>
            <person name="Hundley H."/>
            <person name="Na H."/>
            <person name="Barry K."/>
            <person name="Grigoriev I.V."/>
            <person name="Stajich J.E."/>
            <person name="Kennedy P.G."/>
        </authorList>
    </citation>
    <scope>NUCLEOTIDE SEQUENCE</scope>
    <source>
        <strain evidence="1">DOB743</strain>
    </source>
</reference>
<dbReference type="EMBL" id="JABBWD010000005">
    <property type="protein sequence ID" value="KAG1781557.1"/>
    <property type="molecule type" value="Genomic_DNA"/>
</dbReference>
<name>A0A9P7A4D5_9AGAM</name>
<gene>
    <name evidence="1" type="ORF">EV702DRAFT_1193048</name>
</gene>
<dbReference type="PANTHER" id="PTHR42034:SF1">
    <property type="entry name" value="CONDENSATION DOMAIN-CONTAINING PROTEIN"/>
    <property type="match status" value="1"/>
</dbReference>
<dbReference type="Proteomes" id="UP000714275">
    <property type="component" value="Unassembled WGS sequence"/>
</dbReference>
<evidence type="ECO:0000313" key="1">
    <source>
        <dbReference type="EMBL" id="KAG1781557.1"/>
    </source>
</evidence>
<dbReference type="AlphaFoldDB" id="A0A9P7A4D5"/>
<accession>A0A9P7A4D5</accession>
<keyword evidence="2" id="KW-1185">Reference proteome</keyword>
<dbReference type="OrthoDB" id="2548233at2759"/>
<organism evidence="1 2">
    <name type="scientific">Suillus placidus</name>
    <dbReference type="NCBI Taxonomy" id="48579"/>
    <lineage>
        <taxon>Eukaryota</taxon>
        <taxon>Fungi</taxon>
        <taxon>Dikarya</taxon>
        <taxon>Basidiomycota</taxon>
        <taxon>Agaricomycotina</taxon>
        <taxon>Agaricomycetes</taxon>
        <taxon>Agaricomycetidae</taxon>
        <taxon>Boletales</taxon>
        <taxon>Suillineae</taxon>
        <taxon>Suillaceae</taxon>
        <taxon>Suillus</taxon>
    </lineage>
</organism>
<comment type="caution">
    <text evidence="1">The sequence shown here is derived from an EMBL/GenBank/DDBJ whole genome shotgun (WGS) entry which is preliminary data.</text>
</comment>
<evidence type="ECO:0000313" key="2">
    <source>
        <dbReference type="Proteomes" id="UP000714275"/>
    </source>
</evidence>
<protein>
    <submittedName>
        <fullName evidence="1">Uncharacterized protein</fullName>
    </submittedName>
</protein>
<proteinExistence type="predicted"/>
<dbReference type="InterPro" id="IPR023213">
    <property type="entry name" value="CAT-like_dom_sf"/>
</dbReference>
<sequence>MNAPHYPEPTWMRISGRKTPFYTRPLLGSELFDDRTSVLLDGMTDACVGFTFQSLYAADEVEQRARNAFAKLRFSCPIIATNIVGDVSGPIPRSWVYAPVQSLSELTCWMNDAFCTVQQDLNFNTFVEDTNLRRLPYQSQNASPLWFRCYLLLGSNNKYGLYFHGPHAIMDGGPTLNAFALMLQWMTNDAIEPAENLPWGTEWHNLPLGPVSATGGPREDWDIAGIELLKQLPDSEAVRTIPLAARPFRMSQSAVGKTCRLERVLDPASTRRLVNKTRIVGYSMSHLFEAAYCMALLARNQLPPSVWNTYHFSGNSSAISLIPHLKLPYDTRTHFISSRTHIPIQISMAEISPIVSPRRQLLQIAHAIKQKYTRFAIHPCMPHIQAARAYQPDALSERPDVESSINNVGPIERRLPLSWKGRHATEPVIELESVLFSVRLTSLAPIIHIWTMKGSLHVQIQANDAWPEADLQDLLDTICSRACLVLEDFSQNPPGHPSDPPLNERSRL</sequence>
<dbReference type="Gene3D" id="3.30.559.30">
    <property type="entry name" value="Nonribosomal peptide synthetase, condensation domain"/>
    <property type="match status" value="1"/>
</dbReference>
<dbReference type="Gene3D" id="3.30.559.10">
    <property type="entry name" value="Chloramphenicol acetyltransferase-like domain"/>
    <property type="match status" value="1"/>
</dbReference>
<dbReference type="PANTHER" id="PTHR42034">
    <property type="entry name" value="CHROMOSOME 7, WHOLE GENOME SHOTGUN SEQUENCE-RELATED"/>
    <property type="match status" value="1"/>
</dbReference>